<protein>
    <submittedName>
        <fullName evidence="3">ArdC-like ssDNA-binding domain-containing protein</fullName>
    </submittedName>
</protein>
<accession>A0ABV7XGV3</accession>
<dbReference type="RefSeq" id="WP_386742263.1">
    <property type="nucleotide sequence ID" value="NZ_JBHRYA010000002.1"/>
</dbReference>
<evidence type="ECO:0000256" key="1">
    <source>
        <dbReference type="SAM" id="MobiDB-lite"/>
    </source>
</evidence>
<sequence>MATTARETPEMSVRNQEQPQQQEQKPALASSKAWEGKGRAVVESQALASAIGGQSVANYAAIFAGFEAKGVPSAEIRPRENVFTFNAWRALGRVVRKGEQGVSIVTVIPCAKRDRKTGECVQVRKAKRTTVFHVTQTEPLQLAGQVAA</sequence>
<reference evidence="4" key="1">
    <citation type="journal article" date="2019" name="Int. J. Syst. Evol. Microbiol.">
        <title>The Global Catalogue of Microorganisms (GCM) 10K type strain sequencing project: providing services to taxonomists for standard genome sequencing and annotation.</title>
        <authorList>
            <consortium name="The Broad Institute Genomics Platform"/>
            <consortium name="The Broad Institute Genome Sequencing Center for Infectious Disease"/>
            <person name="Wu L."/>
            <person name="Ma J."/>
        </authorList>
    </citation>
    <scope>NUCLEOTIDE SEQUENCE [LARGE SCALE GENOMIC DNA]</scope>
    <source>
        <strain evidence="4">KCTC 42441</strain>
    </source>
</reference>
<evidence type="ECO:0000313" key="4">
    <source>
        <dbReference type="Proteomes" id="UP001595705"/>
    </source>
</evidence>
<gene>
    <name evidence="3" type="ORF">ACFONC_03225</name>
</gene>
<evidence type="ECO:0000259" key="2">
    <source>
        <dbReference type="Pfam" id="PF08401"/>
    </source>
</evidence>
<feature type="domain" description="N-terminal" evidence="2">
    <location>
        <begin position="67"/>
        <end position="132"/>
    </location>
</feature>
<proteinExistence type="predicted"/>
<evidence type="ECO:0000313" key="3">
    <source>
        <dbReference type="EMBL" id="MFC3715161.1"/>
    </source>
</evidence>
<organism evidence="3 4">
    <name type="scientific">Luteimonas soli</name>
    <dbReference type="NCBI Taxonomy" id="1648966"/>
    <lineage>
        <taxon>Bacteria</taxon>
        <taxon>Pseudomonadati</taxon>
        <taxon>Pseudomonadota</taxon>
        <taxon>Gammaproteobacteria</taxon>
        <taxon>Lysobacterales</taxon>
        <taxon>Lysobacteraceae</taxon>
        <taxon>Luteimonas</taxon>
    </lineage>
</organism>
<keyword evidence="4" id="KW-1185">Reference proteome</keyword>
<dbReference type="InterPro" id="IPR013610">
    <property type="entry name" value="ArdC_N"/>
</dbReference>
<name>A0ABV7XGV3_9GAMM</name>
<comment type="caution">
    <text evidence="3">The sequence shown here is derived from an EMBL/GenBank/DDBJ whole genome shotgun (WGS) entry which is preliminary data.</text>
</comment>
<feature type="region of interest" description="Disordered" evidence="1">
    <location>
        <begin position="1"/>
        <end position="32"/>
    </location>
</feature>
<dbReference type="Pfam" id="PF08401">
    <property type="entry name" value="ArdcN"/>
    <property type="match status" value="1"/>
</dbReference>
<dbReference type="Proteomes" id="UP001595705">
    <property type="component" value="Unassembled WGS sequence"/>
</dbReference>
<dbReference type="EMBL" id="JBHRYA010000002">
    <property type="protein sequence ID" value="MFC3715161.1"/>
    <property type="molecule type" value="Genomic_DNA"/>
</dbReference>